<evidence type="ECO:0000313" key="5">
    <source>
        <dbReference type="Proteomes" id="UP000094056"/>
    </source>
</evidence>
<dbReference type="Pfam" id="PF00571">
    <property type="entry name" value="CBS"/>
    <property type="match status" value="2"/>
</dbReference>
<dbReference type="PANTHER" id="PTHR43080:SF2">
    <property type="entry name" value="CBS DOMAIN-CONTAINING PROTEIN"/>
    <property type="match status" value="1"/>
</dbReference>
<feature type="domain" description="CBS" evidence="3">
    <location>
        <begin position="82"/>
        <end position="138"/>
    </location>
</feature>
<dbReference type="SUPFAM" id="SSF54631">
    <property type="entry name" value="CBS-domain pair"/>
    <property type="match status" value="1"/>
</dbReference>
<proteinExistence type="predicted"/>
<keyword evidence="1 2" id="KW-0129">CBS domain</keyword>
<dbReference type="PROSITE" id="PS51371">
    <property type="entry name" value="CBS"/>
    <property type="match status" value="2"/>
</dbReference>
<dbReference type="InterPro" id="IPR000644">
    <property type="entry name" value="CBS_dom"/>
</dbReference>
<dbReference type="InterPro" id="IPR046342">
    <property type="entry name" value="CBS_dom_sf"/>
</dbReference>
<protein>
    <recommendedName>
        <fullName evidence="3">CBS domain-containing protein</fullName>
    </recommendedName>
</protein>
<organism evidence="4 5">
    <name type="scientific">Candidatus Scalindua rubra</name>
    <dbReference type="NCBI Taxonomy" id="1872076"/>
    <lineage>
        <taxon>Bacteria</taxon>
        <taxon>Pseudomonadati</taxon>
        <taxon>Planctomycetota</taxon>
        <taxon>Candidatus Brocadiia</taxon>
        <taxon>Candidatus Brocadiales</taxon>
        <taxon>Candidatus Scalinduaceae</taxon>
        <taxon>Candidatus Scalindua</taxon>
    </lineage>
</organism>
<gene>
    <name evidence="4" type="ORF">SCARUB_00468</name>
</gene>
<evidence type="ECO:0000256" key="2">
    <source>
        <dbReference type="PROSITE-ProRule" id="PRU00703"/>
    </source>
</evidence>
<dbReference type="InterPro" id="IPR051257">
    <property type="entry name" value="Diverse_CBS-Domain"/>
</dbReference>
<dbReference type="Proteomes" id="UP000094056">
    <property type="component" value="Unassembled WGS sequence"/>
</dbReference>
<comment type="caution">
    <text evidence="4">The sequence shown here is derived from an EMBL/GenBank/DDBJ whole genome shotgun (WGS) entry which is preliminary data.</text>
</comment>
<feature type="domain" description="CBS" evidence="3">
    <location>
        <begin position="7"/>
        <end position="66"/>
    </location>
</feature>
<evidence type="ECO:0000259" key="3">
    <source>
        <dbReference type="PROSITE" id="PS51371"/>
    </source>
</evidence>
<dbReference type="SMART" id="SM00116">
    <property type="entry name" value="CBS"/>
    <property type="match status" value="2"/>
</dbReference>
<evidence type="ECO:0000313" key="4">
    <source>
        <dbReference type="EMBL" id="ODS34337.1"/>
    </source>
</evidence>
<dbReference type="PANTHER" id="PTHR43080">
    <property type="entry name" value="CBS DOMAIN-CONTAINING PROTEIN CBSX3, MITOCHONDRIAL"/>
    <property type="match status" value="1"/>
</dbReference>
<dbReference type="AlphaFoldDB" id="A0A1E3XFC7"/>
<dbReference type="Gene3D" id="3.10.580.10">
    <property type="entry name" value="CBS-domain"/>
    <property type="match status" value="1"/>
</dbReference>
<name>A0A1E3XFC7_9BACT</name>
<accession>A0A1E3XFC7</accession>
<reference evidence="4 5" key="1">
    <citation type="submission" date="2016-07" db="EMBL/GenBank/DDBJ databases">
        <title>Draft genome of Scalindua rubra, obtained from a brine-seawater interface in the Red Sea, sheds light on salt adaptation in anammox bacteria.</title>
        <authorList>
            <person name="Speth D.R."/>
            <person name="Lagkouvardos I."/>
            <person name="Wang Y."/>
            <person name="Qian P.-Y."/>
            <person name="Dutilh B.E."/>
            <person name="Jetten M.S."/>
        </authorList>
    </citation>
    <scope>NUCLEOTIDE SEQUENCE [LARGE SCALE GENOMIC DNA]</scope>
    <source>
        <strain evidence="4">BSI-1</strain>
    </source>
</reference>
<sequence length="140" mass="15590">MTVDSIMSRKVITVKMDDSLHTICDIFKRFGFHHTLIVESRNLVVGVISDRDLLGAISPFLNTLSEKTCDTNTLNMKAHHIMGLVIVTINTEDSIETTTSLLLRNNISCLPVLSPQGVVEGIVTWKDIVNFHLKNKTVTV</sequence>
<dbReference type="EMBL" id="MAYW01000008">
    <property type="protein sequence ID" value="ODS34337.1"/>
    <property type="molecule type" value="Genomic_DNA"/>
</dbReference>
<evidence type="ECO:0000256" key="1">
    <source>
        <dbReference type="ARBA" id="ARBA00023122"/>
    </source>
</evidence>